<reference evidence="2" key="2">
    <citation type="journal article" date="2015" name="Fish Shellfish Immunol.">
        <title>Early steps in the European eel (Anguilla anguilla)-Vibrio vulnificus interaction in the gills: Role of the RtxA13 toxin.</title>
        <authorList>
            <person name="Callol A."/>
            <person name="Pajuelo D."/>
            <person name="Ebbesson L."/>
            <person name="Teles M."/>
            <person name="MacKenzie S."/>
            <person name="Amaro C."/>
        </authorList>
    </citation>
    <scope>NUCLEOTIDE SEQUENCE</scope>
</reference>
<dbReference type="EMBL" id="GBXM01079589">
    <property type="protein sequence ID" value="JAH28988.1"/>
    <property type="molecule type" value="Transcribed_RNA"/>
</dbReference>
<reference evidence="2" key="1">
    <citation type="submission" date="2014-11" db="EMBL/GenBank/DDBJ databases">
        <authorList>
            <person name="Amaro Gonzalez C."/>
        </authorList>
    </citation>
    <scope>NUCLEOTIDE SEQUENCE</scope>
</reference>
<keyword evidence="1" id="KW-0732">Signal</keyword>
<accession>A0A0E9RKW2</accession>
<feature type="signal peptide" evidence="1">
    <location>
        <begin position="1"/>
        <end position="17"/>
    </location>
</feature>
<organism evidence="2">
    <name type="scientific">Anguilla anguilla</name>
    <name type="common">European freshwater eel</name>
    <name type="synonym">Muraena anguilla</name>
    <dbReference type="NCBI Taxonomy" id="7936"/>
    <lineage>
        <taxon>Eukaryota</taxon>
        <taxon>Metazoa</taxon>
        <taxon>Chordata</taxon>
        <taxon>Craniata</taxon>
        <taxon>Vertebrata</taxon>
        <taxon>Euteleostomi</taxon>
        <taxon>Actinopterygii</taxon>
        <taxon>Neopterygii</taxon>
        <taxon>Teleostei</taxon>
        <taxon>Anguilliformes</taxon>
        <taxon>Anguillidae</taxon>
        <taxon>Anguilla</taxon>
    </lineage>
</organism>
<dbReference type="AlphaFoldDB" id="A0A0E9RKW2"/>
<feature type="chain" id="PRO_5002432449" evidence="1">
    <location>
        <begin position="18"/>
        <end position="36"/>
    </location>
</feature>
<name>A0A0E9RKW2_ANGAN</name>
<evidence type="ECO:0000313" key="2">
    <source>
        <dbReference type="EMBL" id="JAH28988.1"/>
    </source>
</evidence>
<proteinExistence type="predicted"/>
<sequence length="36" mass="4167">MCKFFILFLVFGLVSDCHKLLTMTGGVQFLHFLTMQ</sequence>
<protein>
    <submittedName>
        <fullName evidence="2">Uncharacterized protein</fullName>
    </submittedName>
</protein>
<evidence type="ECO:0000256" key="1">
    <source>
        <dbReference type="SAM" id="SignalP"/>
    </source>
</evidence>